<evidence type="ECO:0000313" key="1">
    <source>
        <dbReference type="EMBL" id="NEK75005.1"/>
    </source>
</evidence>
<reference evidence="1" key="1">
    <citation type="submission" date="2019-11" db="EMBL/GenBank/DDBJ databases">
        <title>Genome-resolved metagenomics to study the prevalence of co-infection and intraspecific heterogeneity among plant pathogen metapopulations.</title>
        <authorList>
            <person name="Newberry E."/>
            <person name="Bhandari R."/>
            <person name="Kemble J."/>
            <person name="Sikora E."/>
            <person name="Potnis N."/>
        </authorList>
    </citation>
    <scope>NUCLEOTIDE SEQUENCE</scope>
    <source>
        <strain evidence="1">Xe_Pep_Tuscaloosa_18b</strain>
    </source>
</reference>
<protein>
    <submittedName>
        <fullName evidence="1">Type III effector</fullName>
    </submittedName>
</protein>
<proteinExistence type="predicted"/>
<organism evidence="1">
    <name type="scientific">Xanthomonas euvesicatoria</name>
    <dbReference type="NCBI Taxonomy" id="456327"/>
    <lineage>
        <taxon>Bacteria</taxon>
        <taxon>Pseudomonadati</taxon>
        <taxon>Pseudomonadota</taxon>
        <taxon>Gammaproteobacteria</taxon>
        <taxon>Lysobacterales</taxon>
        <taxon>Lysobacteraceae</taxon>
        <taxon>Xanthomonas</taxon>
    </lineage>
</organism>
<gene>
    <name evidence="1" type="ORF">G3W62_19950</name>
</gene>
<dbReference type="AlphaFoldDB" id="A0A6B3KK02"/>
<dbReference type="EMBL" id="JAAGYV010000239">
    <property type="protein sequence ID" value="NEK75005.1"/>
    <property type="molecule type" value="Genomic_DNA"/>
</dbReference>
<dbReference type="RefSeq" id="WP_078538612.1">
    <property type="nucleotide sequence ID" value="NZ_CP157488.1"/>
</dbReference>
<accession>A0A6B3KK02</accession>
<comment type="caution">
    <text evidence="1">The sequence shown here is derived from an EMBL/GenBank/DDBJ whole genome shotgun (WGS) entry which is preliminary data.</text>
</comment>
<name>A0A6B3KK02_XANEU</name>
<sequence length="423" mass="46915">MQKQADLYAEKKRVKWINATGVASRVSHKIQAMLGMRDAQSRAQAFVEFMAEGKGKSDATALDLGDGWTRVTRVVNGKTALIDIQCDSDGQVVDARYPGKIPSLPEGKEREAYNTVLHEMQLRAPDRLSPVPVYYVNRNTRGYLIPTHGYVVAGNPNRGRKSGAILYGVGGDPKRGAVVLDEKLLGHLIGKDYSKNPHKLSAEVRAALLALAGTSFATREEFYEAYSLARGGEAGPLALHDEITAIYRLLPLSTMEMWPKKAGDYRVERPPAPERDLRAFEHLPKDFRRKVRLKKISDVDSVDLLEARQQFTLHQLYQDELLGRNGTGVPLRNPEVKVDVARRNRVLAATPRFQRLPPHKTDKVGNCNTGASSLLQRAVDRYADKNNLPSKKVSAASFFGIGSTHRLAIWDPLGMDSKKGITP</sequence>